<dbReference type="PROSITE" id="PS50010">
    <property type="entry name" value="DH_2"/>
    <property type="match status" value="1"/>
</dbReference>
<name>A0A834CAI0_ORYME</name>
<dbReference type="AlphaFoldDB" id="A0A834CAI0"/>
<dbReference type="Gene3D" id="1.20.900.10">
    <property type="entry name" value="Dbl homology (DH) domain"/>
    <property type="match status" value="1"/>
</dbReference>
<feature type="region of interest" description="Disordered" evidence="1">
    <location>
        <begin position="1"/>
        <end position="40"/>
    </location>
</feature>
<reference evidence="3" key="1">
    <citation type="journal article" name="BMC Genomics">
        <title>Long-read sequencing and de novo genome assembly of marine medaka (Oryzias melastigma).</title>
        <authorList>
            <person name="Liang P."/>
            <person name="Saqib H.S.A."/>
            <person name="Ni X."/>
            <person name="Shen Y."/>
        </authorList>
    </citation>
    <scope>NUCLEOTIDE SEQUENCE</scope>
    <source>
        <strain evidence="3">Bigg-433</strain>
    </source>
</reference>
<dbReference type="PANTHER" id="PTHR46944:SF1">
    <property type="entry name" value="RHO GUANINE NUCLEOTIDE EXCHANGE FACTOR 33"/>
    <property type="match status" value="1"/>
</dbReference>
<accession>A0A834CAI0</accession>
<evidence type="ECO:0000313" key="3">
    <source>
        <dbReference type="EMBL" id="KAF6724118.1"/>
    </source>
</evidence>
<dbReference type="EMBL" id="WKFB01000404">
    <property type="protein sequence ID" value="KAF6724118.1"/>
    <property type="molecule type" value="Genomic_DNA"/>
</dbReference>
<dbReference type="InterPro" id="IPR035899">
    <property type="entry name" value="DBL_dom_sf"/>
</dbReference>
<feature type="compositionally biased region" description="Low complexity" evidence="1">
    <location>
        <begin position="192"/>
        <end position="201"/>
    </location>
</feature>
<protein>
    <recommendedName>
        <fullName evidence="2">DH domain-containing protein</fullName>
    </recommendedName>
</protein>
<dbReference type="PANTHER" id="PTHR46944">
    <property type="entry name" value="RHO GUANINE NUCLEOTIDE EXCHANGE FACTOR 33"/>
    <property type="match status" value="1"/>
</dbReference>
<feature type="compositionally biased region" description="Basic and acidic residues" evidence="1">
    <location>
        <begin position="210"/>
        <end position="221"/>
    </location>
</feature>
<sequence length="279" mass="30105">MRRQVLQLHDTKGQQDGESKQTQSCDPAEPAGEPRSGVARPSRGKLLLHCFLQGLKAGLSEGTDARHQVAMQLLHSEWEYVSTLNQLYDRYRTPPAHQLMVEPNQTYVKFVEQLLQRHLLFRNTLQERLSTQHWKSLVGDILVQLIGQNDTAVFRHLPGLHLHPGLLPVPGVQQTEPRGEMSDSADGGGGAKAAVAAAGAGHSNTQLPESHPEPAAVDRQRASGLQPPAGLGACAQEHFVPLSCDPGGRGSVGGGRGGGNRAPAMLQLHPMQTVVSELR</sequence>
<dbReference type="InterPro" id="IPR000219">
    <property type="entry name" value="DH_dom"/>
</dbReference>
<feature type="region of interest" description="Disordered" evidence="1">
    <location>
        <begin position="171"/>
        <end position="226"/>
    </location>
</feature>
<proteinExistence type="predicted"/>
<dbReference type="InterPro" id="IPR042849">
    <property type="entry name" value="ARHGEF33"/>
</dbReference>
<evidence type="ECO:0000256" key="1">
    <source>
        <dbReference type="SAM" id="MobiDB-lite"/>
    </source>
</evidence>
<dbReference type="SUPFAM" id="SSF48065">
    <property type="entry name" value="DBL homology domain (DH-domain)"/>
    <property type="match status" value="1"/>
</dbReference>
<comment type="caution">
    <text evidence="3">The sequence shown here is derived from an EMBL/GenBank/DDBJ whole genome shotgun (WGS) entry which is preliminary data.</text>
</comment>
<evidence type="ECO:0000313" key="4">
    <source>
        <dbReference type="Proteomes" id="UP000646548"/>
    </source>
</evidence>
<dbReference type="GO" id="GO:0005085">
    <property type="term" value="F:guanyl-nucleotide exchange factor activity"/>
    <property type="evidence" value="ECO:0007669"/>
    <property type="project" value="InterPro"/>
</dbReference>
<dbReference type="Proteomes" id="UP000646548">
    <property type="component" value="Unassembled WGS sequence"/>
</dbReference>
<feature type="compositionally biased region" description="Basic and acidic residues" evidence="1">
    <location>
        <begin position="9"/>
        <end position="19"/>
    </location>
</feature>
<organism evidence="3 4">
    <name type="scientific">Oryzias melastigma</name>
    <name type="common">Marine medaka</name>
    <dbReference type="NCBI Taxonomy" id="30732"/>
    <lineage>
        <taxon>Eukaryota</taxon>
        <taxon>Metazoa</taxon>
        <taxon>Chordata</taxon>
        <taxon>Craniata</taxon>
        <taxon>Vertebrata</taxon>
        <taxon>Euteleostomi</taxon>
        <taxon>Actinopterygii</taxon>
        <taxon>Neopterygii</taxon>
        <taxon>Teleostei</taxon>
        <taxon>Neoteleostei</taxon>
        <taxon>Acanthomorphata</taxon>
        <taxon>Ovalentaria</taxon>
        <taxon>Atherinomorphae</taxon>
        <taxon>Beloniformes</taxon>
        <taxon>Adrianichthyidae</taxon>
        <taxon>Oryziinae</taxon>
        <taxon>Oryzias</taxon>
    </lineage>
</organism>
<feature type="domain" description="DH" evidence="2">
    <location>
        <begin position="65"/>
        <end position="144"/>
    </location>
</feature>
<gene>
    <name evidence="3" type="ORF">FQA47_003562</name>
</gene>
<evidence type="ECO:0000259" key="2">
    <source>
        <dbReference type="PROSITE" id="PS50010"/>
    </source>
</evidence>